<reference evidence="3" key="1">
    <citation type="journal article" date="2019" name="bioRxiv">
        <title>The Genome of the Zebra Mussel, Dreissena polymorpha: A Resource for Invasive Species Research.</title>
        <authorList>
            <person name="McCartney M.A."/>
            <person name="Auch B."/>
            <person name="Kono T."/>
            <person name="Mallez S."/>
            <person name="Zhang Y."/>
            <person name="Obille A."/>
            <person name="Becker A."/>
            <person name="Abrahante J.E."/>
            <person name="Garbe J."/>
            <person name="Badalamenti J.P."/>
            <person name="Herman A."/>
            <person name="Mangelson H."/>
            <person name="Liachko I."/>
            <person name="Sullivan S."/>
            <person name="Sone E.D."/>
            <person name="Koren S."/>
            <person name="Silverstein K.A.T."/>
            <person name="Beckman K.B."/>
            <person name="Gohl D.M."/>
        </authorList>
    </citation>
    <scope>NUCLEOTIDE SEQUENCE</scope>
    <source>
        <strain evidence="3">Duluth1</strain>
        <tissue evidence="3">Whole animal</tissue>
    </source>
</reference>
<accession>A0A9D4DXP7</accession>
<evidence type="ECO:0000259" key="2">
    <source>
        <dbReference type="Pfam" id="PF24871"/>
    </source>
</evidence>
<feature type="transmembrane region" description="Helical" evidence="1">
    <location>
        <begin position="42"/>
        <end position="63"/>
    </location>
</feature>
<dbReference type="Pfam" id="PF24871">
    <property type="entry name" value="Piezo_TM1-24"/>
    <property type="match status" value="1"/>
</dbReference>
<evidence type="ECO:0000256" key="1">
    <source>
        <dbReference type="SAM" id="Phobius"/>
    </source>
</evidence>
<keyword evidence="1" id="KW-0812">Transmembrane</keyword>
<dbReference type="EMBL" id="JAIWYP010000009">
    <property type="protein sequence ID" value="KAH3768390.1"/>
    <property type="molecule type" value="Genomic_DNA"/>
</dbReference>
<name>A0A9D4DXP7_DREPO</name>
<sequence length="80" mass="9166">MLVLLLAASGIIAPSVLSSVYFLSFLFLATLWSMYGNLGRKFAVFRVFLLVFNTCHILVLHLYQFQFFQQVISPTDFIAR</sequence>
<keyword evidence="1" id="KW-1133">Transmembrane helix</keyword>
<dbReference type="Proteomes" id="UP000828390">
    <property type="component" value="Unassembled WGS sequence"/>
</dbReference>
<protein>
    <recommendedName>
        <fullName evidence="2">Piezo TM1-24 domain-containing protein</fullName>
    </recommendedName>
</protein>
<dbReference type="PANTHER" id="PTHR47049">
    <property type="entry name" value="PIEZO-TYPE MECHANOSENSITIVE ION CHANNEL HOMOLOG"/>
    <property type="match status" value="1"/>
</dbReference>
<dbReference type="PANTHER" id="PTHR47049:SF2">
    <property type="entry name" value="PIEZO-TYPE MECHANOSENSITIVE ION CHANNEL HOMOLOG"/>
    <property type="match status" value="1"/>
</dbReference>
<proteinExistence type="predicted"/>
<dbReference type="GO" id="GO:0008381">
    <property type="term" value="F:mechanosensitive monoatomic ion channel activity"/>
    <property type="evidence" value="ECO:0007669"/>
    <property type="project" value="InterPro"/>
</dbReference>
<feature type="domain" description="Piezo TM1-24" evidence="2">
    <location>
        <begin position="2"/>
        <end position="80"/>
    </location>
</feature>
<reference evidence="3" key="2">
    <citation type="submission" date="2020-11" db="EMBL/GenBank/DDBJ databases">
        <authorList>
            <person name="McCartney M.A."/>
            <person name="Auch B."/>
            <person name="Kono T."/>
            <person name="Mallez S."/>
            <person name="Becker A."/>
            <person name="Gohl D.M."/>
            <person name="Silverstein K.A.T."/>
            <person name="Koren S."/>
            <person name="Bechman K.B."/>
            <person name="Herman A."/>
            <person name="Abrahante J.E."/>
            <person name="Garbe J."/>
        </authorList>
    </citation>
    <scope>NUCLEOTIDE SEQUENCE</scope>
    <source>
        <strain evidence="3">Duluth1</strain>
        <tissue evidence="3">Whole animal</tissue>
    </source>
</reference>
<gene>
    <name evidence="3" type="ORF">DPMN_169602</name>
</gene>
<organism evidence="3 4">
    <name type="scientific">Dreissena polymorpha</name>
    <name type="common">Zebra mussel</name>
    <name type="synonym">Mytilus polymorpha</name>
    <dbReference type="NCBI Taxonomy" id="45954"/>
    <lineage>
        <taxon>Eukaryota</taxon>
        <taxon>Metazoa</taxon>
        <taxon>Spiralia</taxon>
        <taxon>Lophotrochozoa</taxon>
        <taxon>Mollusca</taxon>
        <taxon>Bivalvia</taxon>
        <taxon>Autobranchia</taxon>
        <taxon>Heteroconchia</taxon>
        <taxon>Euheterodonta</taxon>
        <taxon>Imparidentia</taxon>
        <taxon>Neoheterodontei</taxon>
        <taxon>Myida</taxon>
        <taxon>Dreissenoidea</taxon>
        <taxon>Dreissenidae</taxon>
        <taxon>Dreissena</taxon>
    </lineage>
</organism>
<keyword evidence="4" id="KW-1185">Reference proteome</keyword>
<dbReference type="AlphaFoldDB" id="A0A9D4DXP7"/>
<dbReference type="InterPro" id="IPR056769">
    <property type="entry name" value="Piezo_TM1-24"/>
</dbReference>
<keyword evidence="1" id="KW-0472">Membrane</keyword>
<dbReference type="InterPro" id="IPR027272">
    <property type="entry name" value="Piezo"/>
</dbReference>
<dbReference type="GO" id="GO:0016020">
    <property type="term" value="C:membrane"/>
    <property type="evidence" value="ECO:0007669"/>
    <property type="project" value="InterPro"/>
</dbReference>
<evidence type="ECO:0000313" key="3">
    <source>
        <dbReference type="EMBL" id="KAH3768390.1"/>
    </source>
</evidence>
<comment type="caution">
    <text evidence="3">The sequence shown here is derived from an EMBL/GenBank/DDBJ whole genome shotgun (WGS) entry which is preliminary data.</text>
</comment>
<evidence type="ECO:0000313" key="4">
    <source>
        <dbReference type="Proteomes" id="UP000828390"/>
    </source>
</evidence>